<sequence>MRSGSLLLFTLIPSSILAASPIPVKSPEFTPAIASGLSSAVPPVSVCLQPVLLYPLPTSFQKNPTVTLLDGETGEISNTGTFPSPQLQYSLTQTIFVDVFRMPQKSMEKSMKPIYKGLYNPLPPKRRKWIYFKITGFPGCPTEEHPCFGWMAMGREYLLPDLVSLCSSYMLCKFPSGETNRESMGRSILALAQASQPGGIS</sequence>
<organism evidence="2 3">
    <name type="scientific">Rhodocollybia butyracea</name>
    <dbReference type="NCBI Taxonomy" id="206335"/>
    <lineage>
        <taxon>Eukaryota</taxon>
        <taxon>Fungi</taxon>
        <taxon>Dikarya</taxon>
        <taxon>Basidiomycota</taxon>
        <taxon>Agaricomycotina</taxon>
        <taxon>Agaricomycetes</taxon>
        <taxon>Agaricomycetidae</taxon>
        <taxon>Agaricales</taxon>
        <taxon>Marasmiineae</taxon>
        <taxon>Omphalotaceae</taxon>
        <taxon>Rhodocollybia</taxon>
    </lineage>
</organism>
<evidence type="ECO:0000313" key="2">
    <source>
        <dbReference type="EMBL" id="KAF9065030.1"/>
    </source>
</evidence>
<dbReference type="AlphaFoldDB" id="A0A9P5PNB2"/>
<proteinExistence type="predicted"/>
<evidence type="ECO:0000313" key="3">
    <source>
        <dbReference type="Proteomes" id="UP000772434"/>
    </source>
</evidence>
<name>A0A9P5PNB2_9AGAR</name>
<evidence type="ECO:0000256" key="1">
    <source>
        <dbReference type="SAM" id="SignalP"/>
    </source>
</evidence>
<keyword evidence="3" id="KW-1185">Reference proteome</keyword>
<dbReference type="Proteomes" id="UP000772434">
    <property type="component" value="Unassembled WGS sequence"/>
</dbReference>
<comment type="caution">
    <text evidence="2">The sequence shown here is derived from an EMBL/GenBank/DDBJ whole genome shotgun (WGS) entry which is preliminary data.</text>
</comment>
<dbReference type="EMBL" id="JADNRY010000110">
    <property type="protein sequence ID" value="KAF9065030.1"/>
    <property type="molecule type" value="Genomic_DNA"/>
</dbReference>
<reference evidence="2" key="1">
    <citation type="submission" date="2020-11" db="EMBL/GenBank/DDBJ databases">
        <authorList>
            <consortium name="DOE Joint Genome Institute"/>
            <person name="Ahrendt S."/>
            <person name="Riley R."/>
            <person name="Andreopoulos W."/>
            <person name="Labutti K."/>
            <person name="Pangilinan J."/>
            <person name="Ruiz-Duenas F.J."/>
            <person name="Barrasa J.M."/>
            <person name="Sanchez-Garcia M."/>
            <person name="Camarero S."/>
            <person name="Miyauchi S."/>
            <person name="Serrano A."/>
            <person name="Linde D."/>
            <person name="Babiker R."/>
            <person name="Drula E."/>
            <person name="Ayuso-Fernandez I."/>
            <person name="Pacheco R."/>
            <person name="Padilla G."/>
            <person name="Ferreira P."/>
            <person name="Barriuso J."/>
            <person name="Kellner H."/>
            <person name="Castanera R."/>
            <person name="Alfaro M."/>
            <person name="Ramirez L."/>
            <person name="Pisabarro A.G."/>
            <person name="Kuo A."/>
            <person name="Tritt A."/>
            <person name="Lipzen A."/>
            <person name="He G."/>
            <person name="Yan M."/>
            <person name="Ng V."/>
            <person name="Cullen D."/>
            <person name="Martin F."/>
            <person name="Rosso M.-N."/>
            <person name="Henrissat B."/>
            <person name="Hibbett D."/>
            <person name="Martinez A.T."/>
            <person name="Grigoriev I.V."/>
        </authorList>
    </citation>
    <scope>NUCLEOTIDE SEQUENCE</scope>
    <source>
        <strain evidence="2">AH 40177</strain>
    </source>
</reference>
<gene>
    <name evidence="2" type="ORF">BDP27DRAFT_102953</name>
</gene>
<feature type="signal peptide" evidence="1">
    <location>
        <begin position="1"/>
        <end position="18"/>
    </location>
</feature>
<keyword evidence="1" id="KW-0732">Signal</keyword>
<protein>
    <submittedName>
        <fullName evidence="2">Uncharacterized protein</fullName>
    </submittedName>
</protein>
<feature type="chain" id="PRO_5040327543" evidence="1">
    <location>
        <begin position="19"/>
        <end position="201"/>
    </location>
</feature>
<accession>A0A9P5PNB2</accession>